<dbReference type="PANTHER" id="PTHR23346:SF19">
    <property type="entry name" value="PROTEASOME ADAPTER AND SCAFFOLD PROTEIN ECM29"/>
    <property type="match status" value="1"/>
</dbReference>
<dbReference type="EMBL" id="KE652668">
    <property type="protein sequence ID" value="EQL00882.1"/>
    <property type="molecule type" value="Genomic_DNA"/>
</dbReference>
<dbReference type="eggNOG" id="KOG0915">
    <property type="taxonomic scope" value="Eukaryota"/>
</dbReference>
<dbReference type="InterPro" id="IPR055443">
    <property type="entry name" value="HEAT_ECM29"/>
</dbReference>
<keyword evidence="2" id="KW-0963">Cytoplasm</keyword>
<dbReference type="InterPro" id="IPR016024">
    <property type="entry name" value="ARM-type_fold"/>
</dbReference>
<dbReference type="OrthoDB" id="16066at2759"/>
<dbReference type="GO" id="GO:0005634">
    <property type="term" value="C:nucleus"/>
    <property type="evidence" value="ECO:0007669"/>
    <property type="project" value="TreeGrafter"/>
</dbReference>
<evidence type="ECO:0000313" key="7">
    <source>
        <dbReference type="EMBL" id="EQL00882.1"/>
    </source>
</evidence>
<evidence type="ECO:0000256" key="1">
    <source>
        <dbReference type="ARBA" id="ARBA00004496"/>
    </source>
</evidence>
<sequence length="1846" mass="203569">MAALSTEQRELQLVENVEFKILAVANKEDKLQHLLQLYLTPLILKAASGHGSGRGVPRPDTVIRVLARLKTFIQPPSIVLPVKALLEQYKANASPVIKQLDLSFVQHSLDRLDVEDRAPLIPIALQGLAADEGQPRATSMLNVVLRLLLDARIPPRGSKDDEAFRSSVGLSDEADAKYLAHVIGVFFRLRAPSGAQSLTRSNPALTRQELDMFAMENTDSEKVFRRLSELKVKLVTFLASGALTDEEKFLPALYAAAGFDNRVAATAEEIIKRSSVSMENEGLVKRLFHAHSILPASYRTRILGMLSKSAVSTTMTDSIAGVVERDFAPQRSEEPSAASMQPTSALERTKLHNALFQYLSWVARVGPLQPGFAIGPPLIRSMTTYIETQGWPVPQSSSQDQINLRSKAYETIGMLARSASLSVKERLELGAWLFRSLSEDPTTDAVVNIDGALSSLTAGIPPGIGGDQELLRTMLLTYMSLPDEAPAVRSTRHAVVKWANQCLPFSDIRGRWIDILAVAGRSNERRDVVEQGHKGLDPWTYCAHSESSSPLPDWKHMVVAFFNSPIEPHRPSAQGSKSDSKTTPSAAVFQNFLDGRMQAFPVALRYCKQIMLLAALDDFTVQLDWMQALDAQVKTRIKCREKIRAYLKTIESAHIVLYLKSCLAGAFLEDSPIVEECIRCFVDVASLSPEGPLGGLVDTCSGLLGLIISNKQEVRNLGAKALGILAAHPANSYGNVVSWSMTLRSWFAYAERLVGPDSNAADGALLALGFLNSRSVYYDRDFPRDIVYPLYLIVERPGSSSLHTSALESFSHLWSAKLALPPADGKYSVQRVVKKLSAEAKKGNENAVAALGSLAIGLEDSADTELADAAQEGEEGPGRGVLGSILKTLLSLHEVKQVELQFTVGEAITAAVARWESDHVILRLDVEGRSSRLRFGARATLLEEVLARFLQGSKATKPSLLKASGIWLFCIVQYCSHLSQVQSRLREIQAAFMGLLTARDELVQETASRGLSLVYERGDSDLKSALVKDLVSAFTGSETQLKVGEETELFEPGALPMGEGGSITSYKDIVNLANEVGDQRLVYKFMSLAANTATWSTRSAFGRFGLSNILSESKIDPKLYTKLYRYRFDPNPNVQRSMEDIWKSLVKDSNATLDAHFDAIMDDLLKSIVDREWRVREASCAAISDLVQGRPFPQYEKYYRDIWTEAHKVLDDVKGSVREAAGKLCMTLSNSLVRQLEEGRHATAAKAMMQEALPFLLSEKGVESSVKDVRMFATFTVLKISKHGGKALRPFIPDMVTQLLGRLSTVEPEKINYSYQRAGEESRDKIDRLRSRMVNQSPISEAIENCLRFVDAEVMAELGPRLEATIKSAIAMPTKIGCSRVLTTLATRHASDIASVSSRLMQLLEKQVVDKNAEVSQAYARAAAYVMRAASDEAQTRFCERCINMYMQAEDEGRRQKIADVIVALAKVSPDHFTAHETELVPFSYLGGNDCDEYTRKVFQEVWRQHAGSNRTVIRYVAEIVALVERGLGTAQWSLRHTGAFTVAAMVADVASASDTTGGMSEANLKAIWPLLDKTMALKTFPGKEKLLESLPRFVEQGQLLWKKDEQVAAQMKKIALREAKRNNDDYRVHAFRCLWRFAKARDDLDMLQEIGEITKPYLEAQQDEDKMGVDSKGGAKQEEITYKTAKNAFEAVARGYARSPSKDFRASLRDIIDILRPYISSPQFDIIKRETWFDCVCDLMADGTKMTAPGGPAASPPFDGSGALTALLKSLDLGRADTGTEAQRLKRAKAVSTTLRAKIDGVFGKAEVAKGLEDAIKTAMGEERALDVQKAWRAALDLVQEALKQ</sequence>
<feature type="domain" description="Proteasome adapter and scaffold protein ECM29 HEAT-repeat" evidence="6">
    <location>
        <begin position="1288"/>
        <end position="1447"/>
    </location>
</feature>
<evidence type="ECO:0000259" key="6">
    <source>
        <dbReference type="Pfam" id="PF24492"/>
    </source>
</evidence>
<feature type="domain" description="Proteasome component Ecm29 N-terminal" evidence="5">
    <location>
        <begin position="14"/>
        <end position="517"/>
    </location>
</feature>
<dbReference type="Pfam" id="PF24492">
    <property type="entry name" value="HEAT_ECM29"/>
    <property type="match status" value="1"/>
</dbReference>
<dbReference type="Pfam" id="PF13001">
    <property type="entry name" value="ECM29_N"/>
    <property type="match status" value="1"/>
</dbReference>
<protein>
    <submittedName>
        <fullName evidence="7">Proteasome component ECM29</fullName>
    </submittedName>
</protein>
<dbReference type="Pfam" id="PF23731">
    <property type="entry name" value="ARM_ECM29_C"/>
    <property type="match status" value="1"/>
</dbReference>
<keyword evidence="4 7" id="KW-0647">Proteasome</keyword>
<dbReference type="InterPro" id="IPR024372">
    <property type="entry name" value="Ecm29_N"/>
</dbReference>
<dbReference type="GO" id="GO:0036503">
    <property type="term" value="P:ERAD pathway"/>
    <property type="evidence" value="ECO:0007669"/>
    <property type="project" value="TreeGrafter"/>
</dbReference>
<evidence type="ECO:0000256" key="4">
    <source>
        <dbReference type="ARBA" id="ARBA00022942"/>
    </source>
</evidence>
<comment type="subcellular location">
    <subcellularLocation>
        <location evidence="1">Cytoplasm</location>
    </subcellularLocation>
</comment>
<organism evidence="7 8">
    <name type="scientific">Ophiocordyceps sinensis (strain Co18 / CGMCC 3.14243)</name>
    <name type="common">Yarsagumba caterpillar fungus</name>
    <name type="synonym">Hirsutella sinensis</name>
    <dbReference type="NCBI Taxonomy" id="911162"/>
    <lineage>
        <taxon>Eukaryota</taxon>
        <taxon>Fungi</taxon>
        <taxon>Dikarya</taxon>
        <taxon>Ascomycota</taxon>
        <taxon>Pezizomycotina</taxon>
        <taxon>Sordariomycetes</taxon>
        <taxon>Hypocreomycetidae</taxon>
        <taxon>Hypocreales</taxon>
        <taxon>Ophiocordycipitaceae</taxon>
        <taxon>Ophiocordyceps</taxon>
    </lineage>
</organism>
<evidence type="ECO:0000259" key="5">
    <source>
        <dbReference type="Pfam" id="PF13001"/>
    </source>
</evidence>
<dbReference type="GO" id="GO:0005737">
    <property type="term" value="C:cytoplasm"/>
    <property type="evidence" value="ECO:0007669"/>
    <property type="project" value="UniProtKB-SubCell"/>
</dbReference>
<dbReference type="InterPro" id="IPR011989">
    <property type="entry name" value="ARM-like"/>
</dbReference>
<proteinExistence type="predicted"/>
<name>T5AGK3_OPHSC</name>
<dbReference type="PANTHER" id="PTHR23346">
    <property type="entry name" value="TRANSLATIONAL ACTIVATOR GCN1-RELATED"/>
    <property type="match status" value="1"/>
</dbReference>
<dbReference type="GO" id="GO:0000502">
    <property type="term" value="C:proteasome complex"/>
    <property type="evidence" value="ECO:0007669"/>
    <property type="project" value="UniProtKB-KW"/>
</dbReference>
<dbReference type="Proteomes" id="UP000019374">
    <property type="component" value="Unassembled WGS sequence"/>
</dbReference>
<gene>
    <name evidence="7" type="ORF">OCS_03401</name>
</gene>
<dbReference type="Gene3D" id="1.25.10.10">
    <property type="entry name" value="Leucine-rich Repeat Variant"/>
    <property type="match status" value="2"/>
</dbReference>
<dbReference type="HOGENOM" id="CLU_000880_1_0_1"/>
<accession>T5AGK3</accession>
<evidence type="ECO:0000313" key="8">
    <source>
        <dbReference type="Proteomes" id="UP000019374"/>
    </source>
</evidence>
<dbReference type="SUPFAM" id="SSF48371">
    <property type="entry name" value="ARM repeat"/>
    <property type="match status" value="2"/>
</dbReference>
<reference evidence="7 8" key="1">
    <citation type="journal article" date="2013" name="Chin. Sci. Bull.">
        <title>Genome survey uncovers the secrets of sex and lifestyle in caterpillar fungus.</title>
        <authorList>
            <person name="Hu X."/>
            <person name="Zhang Y."/>
            <person name="Xiao G."/>
            <person name="Zheng P."/>
            <person name="Xia Y."/>
            <person name="Zhang X."/>
            <person name="St Leger R.J."/>
            <person name="Liu X."/>
            <person name="Wang C."/>
        </authorList>
    </citation>
    <scope>NUCLEOTIDE SEQUENCE [LARGE SCALE GENOMIC DNA]</scope>
    <source>
        <strain evidence="8">Co18 / CGMCC 3.14243</strain>
        <tissue evidence="7">Fruit-body</tissue>
    </source>
</reference>
<keyword evidence="3" id="KW-0677">Repeat</keyword>
<dbReference type="GO" id="GO:0060090">
    <property type="term" value="F:molecular adaptor activity"/>
    <property type="evidence" value="ECO:0007669"/>
    <property type="project" value="InterPro"/>
</dbReference>
<evidence type="ECO:0000256" key="3">
    <source>
        <dbReference type="ARBA" id="ARBA00022737"/>
    </source>
</evidence>
<evidence type="ECO:0000256" key="2">
    <source>
        <dbReference type="ARBA" id="ARBA00022490"/>
    </source>
</evidence>
<dbReference type="GO" id="GO:0043248">
    <property type="term" value="P:proteasome assembly"/>
    <property type="evidence" value="ECO:0007669"/>
    <property type="project" value="InterPro"/>
</dbReference>